<evidence type="ECO:0000256" key="2">
    <source>
        <dbReference type="ARBA" id="ARBA00022741"/>
    </source>
</evidence>
<dbReference type="GO" id="GO:0005886">
    <property type="term" value="C:plasma membrane"/>
    <property type="evidence" value="ECO:0007669"/>
    <property type="project" value="TreeGrafter"/>
</dbReference>
<dbReference type="InterPro" id="IPR003593">
    <property type="entry name" value="AAA+_ATPase"/>
</dbReference>
<dbReference type="EMBL" id="MFFB01000016">
    <property type="protein sequence ID" value="OGE94499.1"/>
    <property type="molecule type" value="Genomic_DNA"/>
</dbReference>
<dbReference type="PANTHER" id="PTHR30258:SF1">
    <property type="entry name" value="PROTEIN TRANSPORT PROTEIN HOFB HOMOLOG"/>
    <property type="match status" value="1"/>
</dbReference>
<evidence type="ECO:0000313" key="5">
    <source>
        <dbReference type="EMBL" id="OGE94499.1"/>
    </source>
</evidence>
<feature type="domain" description="AAA+ ATPase" evidence="4">
    <location>
        <begin position="328"/>
        <end position="470"/>
    </location>
</feature>
<evidence type="ECO:0000256" key="3">
    <source>
        <dbReference type="ARBA" id="ARBA00022840"/>
    </source>
</evidence>
<dbReference type="Gene3D" id="3.30.300.160">
    <property type="entry name" value="Type II secretion system, protein E, N-terminal domain"/>
    <property type="match status" value="1"/>
</dbReference>
<accession>A0A1F5PX56</accession>
<dbReference type="GO" id="GO:0016887">
    <property type="term" value="F:ATP hydrolysis activity"/>
    <property type="evidence" value="ECO:0007669"/>
    <property type="project" value="TreeGrafter"/>
</dbReference>
<gene>
    <name evidence="5" type="ORF">A3B10_02495</name>
</gene>
<dbReference type="Pfam" id="PF00437">
    <property type="entry name" value="T2SSE"/>
    <property type="match status" value="1"/>
</dbReference>
<reference evidence="5 6" key="1">
    <citation type="journal article" date="2016" name="Nat. Commun.">
        <title>Thousands of microbial genomes shed light on interconnected biogeochemical processes in an aquifer system.</title>
        <authorList>
            <person name="Anantharaman K."/>
            <person name="Brown C.T."/>
            <person name="Hug L.A."/>
            <person name="Sharon I."/>
            <person name="Castelle C.J."/>
            <person name="Probst A.J."/>
            <person name="Thomas B.C."/>
            <person name="Singh A."/>
            <person name="Wilkins M.J."/>
            <person name="Karaoz U."/>
            <person name="Brodie E.L."/>
            <person name="Williams K.H."/>
            <person name="Hubbard S.S."/>
            <person name="Banfield J.F."/>
        </authorList>
    </citation>
    <scope>NUCLEOTIDE SEQUENCE [LARGE SCALE GENOMIC DNA]</scope>
</reference>
<protein>
    <recommendedName>
        <fullName evidence="4">AAA+ ATPase domain-containing protein</fullName>
    </recommendedName>
</protein>
<dbReference type="AlphaFoldDB" id="A0A1F5PX56"/>
<dbReference type="SUPFAM" id="SSF52540">
    <property type="entry name" value="P-loop containing nucleoside triphosphate hydrolases"/>
    <property type="match status" value="1"/>
</dbReference>
<sequence length="588" mass="65319">MQQPVVSAQSSRTASFETFLFEKGFINRENLIKARVESVTAHRNLFDYLVTERYVSEEDLTRARGLFFNLPYVDLRNKNISKELLEIASKETISNYKFVPFELLADVLKVALTDPTNLSALEALEFLSQKKKYRVEVYITSYSSFQAAIRKSGSITKEVTAALQEAVEKEQADVTKKQIKPIAVEESKIVDEGPISKIVDVVIRHAIEAKASDIHVEPSEEDLRVRYRIDGVLHSSLILPKSVHAAIISRIKILSNLKIDEQRLPQDGRFHVGLEGKSIDFRVSTFPTVVGEKVVLRILDKSAGAPTLEELGISGRRLETMKDAISKPHGMFLMTGPTGSGKSTTLYAILSILNKPGVNIVTLEDPVEYFIDGVNQAQIRPEIGLTFASGLRSILRQDPNIIMVGEIRDRETAELAVNSALTGHLVFSTLHTNSAIGGIPRLVDMGIEPFLLTASLNLLAAQRLVRKICEKCKTQTKPTEAIEKIIRTEMATVDSSELAGINLKDLKVWIGRGCPVCGNTGYKGRIGIYETAAVTKSIQELINDRQMAIKIEDYAVKEEKMILMRQDGILKALRGATTVEEVIRVTKE</sequence>
<dbReference type="InterPro" id="IPR037257">
    <property type="entry name" value="T2SS_E_N_sf"/>
</dbReference>
<dbReference type="GO" id="GO:0005524">
    <property type="term" value="F:ATP binding"/>
    <property type="evidence" value="ECO:0007669"/>
    <property type="project" value="UniProtKB-KW"/>
</dbReference>
<keyword evidence="2" id="KW-0547">Nucleotide-binding</keyword>
<proteinExistence type="inferred from homology"/>
<dbReference type="Proteomes" id="UP000177281">
    <property type="component" value="Unassembled WGS sequence"/>
</dbReference>
<dbReference type="STRING" id="1817841.A3B10_02495"/>
<dbReference type="FunFam" id="3.40.50.300:FF:000398">
    <property type="entry name" value="Type IV pilus assembly ATPase PilB"/>
    <property type="match status" value="1"/>
</dbReference>
<evidence type="ECO:0000313" key="6">
    <source>
        <dbReference type="Proteomes" id="UP000177281"/>
    </source>
</evidence>
<dbReference type="InterPro" id="IPR001482">
    <property type="entry name" value="T2SS/T4SS_dom"/>
</dbReference>
<dbReference type="PANTHER" id="PTHR30258">
    <property type="entry name" value="TYPE II SECRETION SYSTEM PROTEIN GSPE-RELATED"/>
    <property type="match status" value="1"/>
</dbReference>
<dbReference type="SMART" id="SM00382">
    <property type="entry name" value="AAA"/>
    <property type="match status" value="1"/>
</dbReference>
<organism evidence="5 6">
    <name type="scientific">Candidatus Doudnabacteria bacterium RIFCSPLOWO2_01_FULL_44_21</name>
    <dbReference type="NCBI Taxonomy" id="1817841"/>
    <lineage>
        <taxon>Bacteria</taxon>
        <taxon>Candidatus Doudnaibacteriota</taxon>
    </lineage>
</organism>
<comment type="caution">
    <text evidence="5">The sequence shown here is derived from an EMBL/GenBank/DDBJ whole genome shotgun (WGS) entry which is preliminary data.</text>
</comment>
<name>A0A1F5PX56_9BACT</name>
<dbReference type="Gene3D" id="3.40.50.300">
    <property type="entry name" value="P-loop containing nucleotide triphosphate hydrolases"/>
    <property type="match status" value="1"/>
</dbReference>
<dbReference type="InterPro" id="IPR007831">
    <property type="entry name" value="T2SS_GspE_N"/>
</dbReference>
<dbReference type="SUPFAM" id="SSF160246">
    <property type="entry name" value="EspE N-terminal domain-like"/>
    <property type="match status" value="1"/>
</dbReference>
<keyword evidence="3" id="KW-0067">ATP-binding</keyword>
<comment type="similarity">
    <text evidence="1">Belongs to the GSP E family.</text>
</comment>
<dbReference type="CDD" id="cd01129">
    <property type="entry name" value="PulE-GspE-like"/>
    <property type="match status" value="1"/>
</dbReference>
<dbReference type="Pfam" id="PF05157">
    <property type="entry name" value="MshEN"/>
    <property type="match status" value="1"/>
</dbReference>
<evidence type="ECO:0000259" key="4">
    <source>
        <dbReference type="SMART" id="SM00382"/>
    </source>
</evidence>
<dbReference type="InterPro" id="IPR027417">
    <property type="entry name" value="P-loop_NTPase"/>
</dbReference>
<evidence type="ECO:0000256" key="1">
    <source>
        <dbReference type="ARBA" id="ARBA00006611"/>
    </source>
</evidence>
<dbReference type="Gene3D" id="3.30.450.90">
    <property type="match status" value="1"/>
</dbReference>